<comment type="cofactor">
    <cofactor evidence="1">
        <name>Mg(2+)</name>
        <dbReference type="ChEBI" id="CHEBI:18420"/>
    </cofactor>
</comment>
<keyword evidence="3" id="KW-0515">Mutator protein</keyword>
<dbReference type="Gene3D" id="3.90.79.10">
    <property type="entry name" value="Nucleoside Triphosphate Pyrophosphohydrolase"/>
    <property type="match status" value="1"/>
</dbReference>
<keyword evidence="6" id="KW-0227">DNA damage</keyword>
<evidence type="ECO:0000256" key="3">
    <source>
        <dbReference type="ARBA" id="ARBA00022457"/>
    </source>
</evidence>
<dbReference type="InterPro" id="IPR020084">
    <property type="entry name" value="NUDIX_hydrolase_CS"/>
</dbReference>
<dbReference type="PRINTS" id="PR00502">
    <property type="entry name" value="NUDIXFAMILY"/>
</dbReference>
<keyword evidence="5" id="KW-0479">Metal-binding</keyword>
<name>A0ABS3CJ38_9BACT</name>
<protein>
    <recommendedName>
        <fullName evidence="13">8-oxo-dGTP diphosphatase</fullName>
        <ecNumber evidence="12">3.6.1.55</ecNumber>
    </recommendedName>
    <alternativeName>
        <fullName evidence="16">7,8-dihydro-8-oxoguanine-triphosphatase</fullName>
    </alternativeName>
    <alternativeName>
        <fullName evidence="15">Mutator protein MutT</fullName>
    </alternativeName>
    <alternativeName>
        <fullName evidence="14">dGTP pyrophosphohydrolase</fullName>
    </alternativeName>
</protein>
<comment type="similarity">
    <text evidence="2 17">Belongs to the Nudix hydrolase family.</text>
</comment>
<comment type="catalytic activity">
    <reaction evidence="10">
        <text>8-oxo-dGTP + H2O = 8-oxo-dGMP + diphosphate + H(+)</text>
        <dbReference type="Rhea" id="RHEA:31575"/>
        <dbReference type="ChEBI" id="CHEBI:15377"/>
        <dbReference type="ChEBI" id="CHEBI:15378"/>
        <dbReference type="ChEBI" id="CHEBI:33019"/>
        <dbReference type="ChEBI" id="CHEBI:63224"/>
        <dbReference type="ChEBI" id="CHEBI:77896"/>
        <dbReference type="EC" id="3.6.1.55"/>
    </reaction>
</comment>
<evidence type="ECO:0000256" key="2">
    <source>
        <dbReference type="ARBA" id="ARBA00005582"/>
    </source>
</evidence>
<comment type="catalytic activity">
    <reaction evidence="11">
        <text>8-oxo-GTP + H2O = 8-oxo-GMP + diphosphate + H(+)</text>
        <dbReference type="Rhea" id="RHEA:67616"/>
        <dbReference type="ChEBI" id="CHEBI:15377"/>
        <dbReference type="ChEBI" id="CHEBI:15378"/>
        <dbReference type="ChEBI" id="CHEBI:33019"/>
        <dbReference type="ChEBI" id="CHEBI:143553"/>
        <dbReference type="ChEBI" id="CHEBI:145694"/>
    </reaction>
</comment>
<keyword evidence="8" id="KW-0460">Magnesium</keyword>
<evidence type="ECO:0000259" key="18">
    <source>
        <dbReference type="PROSITE" id="PS51462"/>
    </source>
</evidence>
<evidence type="ECO:0000256" key="1">
    <source>
        <dbReference type="ARBA" id="ARBA00001946"/>
    </source>
</evidence>
<evidence type="ECO:0000256" key="5">
    <source>
        <dbReference type="ARBA" id="ARBA00022723"/>
    </source>
</evidence>
<dbReference type="CDD" id="cd03425">
    <property type="entry name" value="NUDIX_MutT_NudA_like"/>
    <property type="match status" value="1"/>
</dbReference>
<evidence type="ECO:0000256" key="10">
    <source>
        <dbReference type="ARBA" id="ARBA00035861"/>
    </source>
</evidence>
<dbReference type="EC" id="3.6.1.55" evidence="12"/>
<evidence type="ECO:0000313" key="19">
    <source>
        <dbReference type="EMBL" id="MBN7817116.1"/>
    </source>
</evidence>
<evidence type="ECO:0000256" key="13">
    <source>
        <dbReference type="ARBA" id="ARBA00040794"/>
    </source>
</evidence>
<evidence type="ECO:0000256" key="14">
    <source>
        <dbReference type="ARBA" id="ARBA00041592"/>
    </source>
</evidence>
<sequence>MKIIPVTCAILIHQNKFLAAKRSSNMSLAGFWEFPGGKVEEGESPETCLIREIKEELGIVIRIIEPMTPSVYSYSEDKNIQLFPFLCSWESGEINLAEHEKIVWITTNEINDLTWAPADIPIAKELSENWQVFRSKA</sequence>
<evidence type="ECO:0000313" key="20">
    <source>
        <dbReference type="Proteomes" id="UP000664480"/>
    </source>
</evidence>
<dbReference type="PANTHER" id="PTHR47707:SF1">
    <property type="entry name" value="NUDIX HYDROLASE FAMILY PROTEIN"/>
    <property type="match status" value="1"/>
</dbReference>
<keyword evidence="4" id="KW-0235">DNA replication</keyword>
<organism evidence="19 20">
    <name type="scientific">Algoriphagus pacificus</name>
    <dbReference type="NCBI Taxonomy" id="2811234"/>
    <lineage>
        <taxon>Bacteria</taxon>
        <taxon>Pseudomonadati</taxon>
        <taxon>Bacteroidota</taxon>
        <taxon>Cytophagia</taxon>
        <taxon>Cytophagales</taxon>
        <taxon>Cyclobacteriaceae</taxon>
        <taxon>Algoriphagus</taxon>
    </lineage>
</organism>
<dbReference type="InterPro" id="IPR020476">
    <property type="entry name" value="Nudix_hydrolase"/>
</dbReference>
<evidence type="ECO:0000256" key="11">
    <source>
        <dbReference type="ARBA" id="ARBA00036904"/>
    </source>
</evidence>
<dbReference type="Proteomes" id="UP000664480">
    <property type="component" value="Unassembled WGS sequence"/>
</dbReference>
<evidence type="ECO:0000256" key="16">
    <source>
        <dbReference type="ARBA" id="ARBA00042798"/>
    </source>
</evidence>
<dbReference type="SUPFAM" id="SSF55811">
    <property type="entry name" value="Nudix"/>
    <property type="match status" value="1"/>
</dbReference>
<evidence type="ECO:0000256" key="8">
    <source>
        <dbReference type="ARBA" id="ARBA00022842"/>
    </source>
</evidence>
<keyword evidence="7 17" id="KW-0378">Hydrolase</keyword>
<comment type="caution">
    <text evidence="19">The sequence shown here is derived from an EMBL/GenBank/DDBJ whole genome shotgun (WGS) entry which is preliminary data.</text>
</comment>
<evidence type="ECO:0000256" key="17">
    <source>
        <dbReference type="RuleBase" id="RU003476"/>
    </source>
</evidence>
<evidence type="ECO:0000256" key="9">
    <source>
        <dbReference type="ARBA" id="ARBA00023204"/>
    </source>
</evidence>
<reference evidence="19 20" key="1">
    <citation type="submission" date="2021-03" db="EMBL/GenBank/DDBJ databases">
        <title>novel species isolated from a fishpond in China.</title>
        <authorList>
            <person name="Lu H."/>
            <person name="Cai Z."/>
        </authorList>
    </citation>
    <scope>NUCLEOTIDE SEQUENCE [LARGE SCALE GENOMIC DNA]</scope>
    <source>
        <strain evidence="19 20">YJ13C</strain>
    </source>
</reference>
<dbReference type="InterPro" id="IPR047127">
    <property type="entry name" value="MutT-like"/>
</dbReference>
<dbReference type="InterPro" id="IPR015797">
    <property type="entry name" value="NUDIX_hydrolase-like_dom_sf"/>
</dbReference>
<dbReference type="PANTHER" id="PTHR47707">
    <property type="entry name" value="8-OXO-DGTP DIPHOSPHATASE"/>
    <property type="match status" value="1"/>
</dbReference>
<evidence type="ECO:0000256" key="7">
    <source>
        <dbReference type="ARBA" id="ARBA00022801"/>
    </source>
</evidence>
<evidence type="ECO:0000256" key="15">
    <source>
        <dbReference type="ARBA" id="ARBA00041979"/>
    </source>
</evidence>
<dbReference type="InterPro" id="IPR000086">
    <property type="entry name" value="NUDIX_hydrolase_dom"/>
</dbReference>
<evidence type="ECO:0000256" key="4">
    <source>
        <dbReference type="ARBA" id="ARBA00022705"/>
    </source>
</evidence>
<dbReference type="RefSeq" id="WP_206587790.1">
    <property type="nucleotide sequence ID" value="NZ_JAFKCU010000004.1"/>
</dbReference>
<dbReference type="PROSITE" id="PS00893">
    <property type="entry name" value="NUDIX_BOX"/>
    <property type="match status" value="1"/>
</dbReference>
<evidence type="ECO:0000256" key="12">
    <source>
        <dbReference type="ARBA" id="ARBA00038905"/>
    </source>
</evidence>
<dbReference type="Pfam" id="PF00293">
    <property type="entry name" value="NUDIX"/>
    <property type="match status" value="1"/>
</dbReference>
<keyword evidence="20" id="KW-1185">Reference proteome</keyword>
<keyword evidence="9" id="KW-0234">DNA repair</keyword>
<gene>
    <name evidence="19" type="ORF">J0A69_16865</name>
</gene>
<dbReference type="EMBL" id="JAFKCU010000004">
    <property type="protein sequence ID" value="MBN7817116.1"/>
    <property type="molecule type" value="Genomic_DNA"/>
</dbReference>
<feature type="domain" description="Nudix hydrolase" evidence="18">
    <location>
        <begin position="1"/>
        <end position="128"/>
    </location>
</feature>
<dbReference type="PROSITE" id="PS51462">
    <property type="entry name" value="NUDIX"/>
    <property type="match status" value="1"/>
</dbReference>
<proteinExistence type="inferred from homology"/>
<evidence type="ECO:0000256" key="6">
    <source>
        <dbReference type="ARBA" id="ARBA00022763"/>
    </source>
</evidence>
<accession>A0ABS3CJ38</accession>